<dbReference type="InterPro" id="IPR000821">
    <property type="entry name" value="Ala_racemase"/>
</dbReference>
<dbReference type="EC" id="5.1.1.1" evidence="4"/>
<dbReference type="PANTHER" id="PTHR30511">
    <property type="entry name" value="ALANINE RACEMASE"/>
    <property type="match status" value="1"/>
</dbReference>
<dbReference type="AlphaFoldDB" id="A0A1G9QJM1"/>
<feature type="domain" description="Alanine racemase C-terminal" evidence="7">
    <location>
        <begin position="231"/>
        <end position="361"/>
    </location>
</feature>
<dbReference type="Gene3D" id="2.40.37.10">
    <property type="entry name" value="Lyase, Ornithine Decarboxylase, Chain A, domain 1"/>
    <property type="match status" value="1"/>
</dbReference>
<dbReference type="GO" id="GO:0030632">
    <property type="term" value="P:D-alanine biosynthetic process"/>
    <property type="evidence" value="ECO:0007669"/>
    <property type="project" value="UniProtKB-UniRule"/>
</dbReference>
<dbReference type="GO" id="GO:0009252">
    <property type="term" value="P:peptidoglycan biosynthetic process"/>
    <property type="evidence" value="ECO:0007669"/>
    <property type="project" value="TreeGrafter"/>
</dbReference>
<dbReference type="PANTHER" id="PTHR30511:SF0">
    <property type="entry name" value="ALANINE RACEMASE, CATABOLIC-RELATED"/>
    <property type="match status" value="1"/>
</dbReference>
<dbReference type="Pfam" id="PF01168">
    <property type="entry name" value="Ala_racemase_N"/>
    <property type="match status" value="1"/>
</dbReference>
<dbReference type="STRING" id="38302.SAMN04488535_1962"/>
<feature type="binding site" evidence="4 6">
    <location>
        <position position="300"/>
    </location>
    <ligand>
        <name>substrate</name>
    </ligand>
</feature>
<evidence type="ECO:0000256" key="5">
    <source>
        <dbReference type="PIRSR" id="PIRSR600821-50"/>
    </source>
</evidence>
<feature type="binding site" evidence="4 6">
    <location>
        <position position="126"/>
    </location>
    <ligand>
        <name>substrate</name>
    </ligand>
</feature>
<organism evidence="8 9">
    <name type="scientific">Corynebacterium mycetoides</name>
    <dbReference type="NCBI Taxonomy" id="38302"/>
    <lineage>
        <taxon>Bacteria</taxon>
        <taxon>Bacillati</taxon>
        <taxon>Actinomycetota</taxon>
        <taxon>Actinomycetes</taxon>
        <taxon>Mycobacteriales</taxon>
        <taxon>Corynebacteriaceae</taxon>
        <taxon>Corynebacterium</taxon>
    </lineage>
</organism>
<evidence type="ECO:0000259" key="7">
    <source>
        <dbReference type="SMART" id="SM01005"/>
    </source>
</evidence>
<evidence type="ECO:0000256" key="4">
    <source>
        <dbReference type="HAMAP-Rule" id="MF_01201"/>
    </source>
</evidence>
<dbReference type="InterPro" id="IPR011079">
    <property type="entry name" value="Ala_racemase_C"/>
</dbReference>
<protein>
    <recommendedName>
        <fullName evidence="4">Alanine racemase</fullName>
        <ecNumber evidence="4">5.1.1.1</ecNumber>
    </recommendedName>
</protein>
<evidence type="ECO:0000313" key="8">
    <source>
        <dbReference type="EMBL" id="SDM11242.1"/>
    </source>
</evidence>
<keyword evidence="9" id="KW-1185">Reference proteome</keyword>
<comment type="function">
    <text evidence="4">Catalyzes the interconversion of L-alanine and D-alanine. May also act on other amino acids.</text>
</comment>
<sequence length="366" mass="38639">MVPMDLLTARVDVDAITHNTGVLKRLAGEARLMCVVKADAYNHGVRRVVPAMERGGADAFGVATLGEAALVRELTSKPVLAWLWVPGQDIPAGVELGVPTLEHLRWLIDAHVTAPLHIKVDTGMHRSGLVESDWEEAFALAARAGLNVVGVMSHLAVADEVGNPYTDLQAAAFERAVRLARAHGLRADVNHLANTPALLTRPELKFDQVRAGLGLYGLEPIAGSDNDLRPALTWVARVVAVKPLSAGEAVSYGLTWSAPANGWFAVVAAGYADGVSRAWQGTFEVTIGGVRYPQVGRVCMDQFIVWLGESEPDAASGVAVGDEAVIFGAGGVSATELADKVGTINYEIICAPRGRTVRSYVGGGDA</sequence>
<dbReference type="Gene3D" id="3.20.20.10">
    <property type="entry name" value="Alanine racemase"/>
    <property type="match status" value="1"/>
</dbReference>
<keyword evidence="2 4" id="KW-0663">Pyridoxal phosphate</keyword>
<evidence type="ECO:0000256" key="1">
    <source>
        <dbReference type="ARBA" id="ARBA00001933"/>
    </source>
</evidence>
<dbReference type="GO" id="GO:0005829">
    <property type="term" value="C:cytosol"/>
    <property type="evidence" value="ECO:0007669"/>
    <property type="project" value="TreeGrafter"/>
</dbReference>
<feature type="active site" description="Proton acceptor; specific for D-alanine" evidence="4">
    <location>
        <position position="37"/>
    </location>
</feature>
<name>A0A1G9QJM1_9CORY</name>
<comment type="pathway">
    <text evidence="4">Amino-acid biosynthesis; D-alanine biosynthesis; D-alanine from L-alanine: step 1/1.</text>
</comment>
<dbReference type="CDD" id="cd00430">
    <property type="entry name" value="PLPDE_III_AR"/>
    <property type="match status" value="1"/>
</dbReference>
<comment type="catalytic activity">
    <reaction evidence="4">
        <text>L-alanine = D-alanine</text>
        <dbReference type="Rhea" id="RHEA:20249"/>
        <dbReference type="ChEBI" id="CHEBI:57416"/>
        <dbReference type="ChEBI" id="CHEBI:57972"/>
        <dbReference type="EC" id="5.1.1.1"/>
    </reaction>
</comment>
<dbReference type="HAMAP" id="MF_01201">
    <property type="entry name" value="Ala_racemase"/>
    <property type="match status" value="1"/>
</dbReference>
<dbReference type="GO" id="GO:0030170">
    <property type="term" value="F:pyridoxal phosphate binding"/>
    <property type="evidence" value="ECO:0007669"/>
    <property type="project" value="UniProtKB-UniRule"/>
</dbReference>
<reference evidence="9" key="1">
    <citation type="submission" date="2016-10" db="EMBL/GenBank/DDBJ databases">
        <authorList>
            <person name="Varghese N."/>
            <person name="Submissions S."/>
        </authorList>
    </citation>
    <scope>NUCLEOTIDE SEQUENCE [LARGE SCALE GENOMIC DNA]</scope>
    <source>
        <strain evidence="9">DSM 20632</strain>
    </source>
</reference>
<dbReference type="InterPro" id="IPR001608">
    <property type="entry name" value="Ala_racemase_N"/>
</dbReference>
<dbReference type="InterPro" id="IPR009006">
    <property type="entry name" value="Ala_racemase/Decarboxylase_C"/>
</dbReference>
<dbReference type="SUPFAM" id="SSF51419">
    <property type="entry name" value="PLP-binding barrel"/>
    <property type="match status" value="1"/>
</dbReference>
<dbReference type="Proteomes" id="UP000199350">
    <property type="component" value="Chromosome I"/>
</dbReference>
<feature type="active site" description="Proton acceptor; specific for L-alanine" evidence="4">
    <location>
        <position position="252"/>
    </location>
</feature>
<comment type="cofactor">
    <cofactor evidence="1 4 5">
        <name>pyridoxal 5'-phosphate</name>
        <dbReference type="ChEBI" id="CHEBI:597326"/>
    </cofactor>
</comment>
<dbReference type="EMBL" id="LT629700">
    <property type="protein sequence ID" value="SDM11242.1"/>
    <property type="molecule type" value="Genomic_DNA"/>
</dbReference>
<dbReference type="SUPFAM" id="SSF50621">
    <property type="entry name" value="Alanine racemase C-terminal domain-like"/>
    <property type="match status" value="1"/>
</dbReference>
<dbReference type="GO" id="GO:0008784">
    <property type="term" value="F:alanine racemase activity"/>
    <property type="evidence" value="ECO:0007669"/>
    <property type="project" value="UniProtKB-UniRule"/>
</dbReference>
<dbReference type="NCBIfam" id="TIGR00492">
    <property type="entry name" value="alr"/>
    <property type="match status" value="1"/>
</dbReference>
<evidence type="ECO:0000256" key="6">
    <source>
        <dbReference type="PIRSR" id="PIRSR600821-52"/>
    </source>
</evidence>
<dbReference type="InterPro" id="IPR029066">
    <property type="entry name" value="PLP-binding_barrel"/>
</dbReference>
<evidence type="ECO:0000313" key="9">
    <source>
        <dbReference type="Proteomes" id="UP000199350"/>
    </source>
</evidence>
<proteinExistence type="inferred from homology"/>
<feature type="modified residue" description="N6-(pyridoxal phosphate)lysine" evidence="4 5">
    <location>
        <position position="37"/>
    </location>
</feature>
<dbReference type="UniPathway" id="UPA00042">
    <property type="reaction ID" value="UER00497"/>
</dbReference>
<dbReference type="PRINTS" id="PR00992">
    <property type="entry name" value="ALARACEMASE"/>
</dbReference>
<dbReference type="SMART" id="SM01005">
    <property type="entry name" value="Ala_racemase_C"/>
    <property type="match status" value="1"/>
</dbReference>
<dbReference type="Pfam" id="PF00842">
    <property type="entry name" value="Ala_racemase_C"/>
    <property type="match status" value="1"/>
</dbReference>
<gene>
    <name evidence="8" type="ORF">SAMN04488535_1962</name>
</gene>
<evidence type="ECO:0000256" key="3">
    <source>
        <dbReference type="ARBA" id="ARBA00023235"/>
    </source>
</evidence>
<evidence type="ECO:0000256" key="2">
    <source>
        <dbReference type="ARBA" id="ARBA00022898"/>
    </source>
</evidence>
<comment type="similarity">
    <text evidence="4">Belongs to the alanine racemase family.</text>
</comment>
<accession>A0A1G9QJM1</accession>
<keyword evidence="3 4" id="KW-0413">Isomerase</keyword>